<comment type="caution">
    <text evidence="1">The sequence shown here is derived from an EMBL/GenBank/DDBJ whole genome shotgun (WGS) entry which is preliminary data.</text>
</comment>
<accession>A0A830EW94</accession>
<sequence>MQATLRAATTDYTGEAFNTGTGSSVSIRALAETMRDAADTESEIVHTDARDGDIEESIADISKAREQLGFEPQVALDDGHSLLPRVRATGEECDVVLPSERPRLVTSRRFTKWVRKTARWWTL</sequence>
<evidence type="ECO:0008006" key="3">
    <source>
        <dbReference type="Google" id="ProtNLM"/>
    </source>
</evidence>
<dbReference type="RefSeq" id="WP_188883564.1">
    <property type="nucleotide sequence ID" value="NZ_BMPF01000003.1"/>
</dbReference>
<dbReference type="AlphaFoldDB" id="A0A830EW94"/>
<evidence type="ECO:0000313" key="1">
    <source>
        <dbReference type="EMBL" id="GGL36163.1"/>
    </source>
</evidence>
<protein>
    <recommendedName>
        <fullName evidence="3">UDP-glucose 4-epimerase</fullName>
    </recommendedName>
</protein>
<evidence type="ECO:0000313" key="2">
    <source>
        <dbReference type="Proteomes" id="UP000628840"/>
    </source>
</evidence>
<reference evidence="1 2" key="1">
    <citation type="journal article" date="2019" name="Int. J. Syst. Evol. Microbiol.">
        <title>The Global Catalogue of Microorganisms (GCM) 10K type strain sequencing project: providing services to taxonomists for standard genome sequencing and annotation.</title>
        <authorList>
            <consortium name="The Broad Institute Genomics Platform"/>
            <consortium name="The Broad Institute Genome Sequencing Center for Infectious Disease"/>
            <person name="Wu L."/>
            <person name="Ma J."/>
        </authorList>
    </citation>
    <scope>NUCLEOTIDE SEQUENCE [LARGE SCALE GENOMIC DNA]</scope>
    <source>
        <strain evidence="1 2">JCM 19585</strain>
    </source>
</reference>
<dbReference type="InterPro" id="IPR036291">
    <property type="entry name" value="NAD(P)-bd_dom_sf"/>
</dbReference>
<dbReference type="Proteomes" id="UP000628840">
    <property type="component" value="Unassembled WGS sequence"/>
</dbReference>
<dbReference type="Gene3D" id="3.90.25.10">
    <property type="entry name" value="UDP-galactose 4-epimerase, domain 1"/>
    <property type="match status" value="1"/>
</dbReference>
<name>A0A830EW94_9EURY</name>
<proteinExistence type="predicted"/>
<dbReference type="OrthoDB" id="4907at2157"/>
<gene>
    <name evidence="1" type="ORF">GCM10009037_19640</name>
</gene>
<dbReference type="EMBL" id="BMPF01000003">
    <property type="protein sequence ID" value="GGL36163.1"/>
    <property type="molecule type" value="Genomic_DNA"/>
</dbReference>
<organism evidence="1 2">
    <name type="scientific">Halarchaeum grantii</name>
    <dbReference type="NCBI Taxonomy" id="1193105"/>
    <lineage>
        <taxon>Archaea</taxon>
        <taxon>Methanobacteriati</taxon>
        <taxon>Methanobacteriota</taxon>
        <taxon>Stenosarchaea group</taxon>
        <taxon>Halobacteria</taxon>
        <taxon>Halobacteriales</taxon>
        <taxon>Halobacteriaceae</taxon>
    </lineage>
</organism>
<dbReference type="SUPFAM" id="SSF51735">
    <property type="entry name" value="NAD(P)-binding Rossmann-fold domains"/>
    <property type="match status" value="1"/>
</dbReference>
<keyword evidence="2" id="KW-1185">Reference proteome</keyword>